<evidence type="ECO:0000256" key="1">
    <source>
        <dbReference type="SAM" id="MobiDB-lite"/>
    </source>
</evidence>
<evidence type="ECO:0000313" key="2">
    <source>
        <dbReference type="EMBL" id="TNN84416.1"/>
    </source>
</evidence>
<accession>A0A4Z2J2L4</accession>
<keyword evidence="3" id="KW-1185">Reference proteome</keyword>
<feature type="compositionally biased region" description="Polar residues" evidence="1">
    <location>
        <begin position="1"/>
        <end position="18"/>
    </location>
</feature>
<evidence type="ECO:0000313" key="3">
    <source>
        <dbReference type="Proteomes" id="UP000314294"/>
    </source>
</evidence>
<dbReference type="EMBL" id="SRLO01000027">
    <property type="protein sequence ID" value="TNN84416.1"/>
    <property type="molecule type" value="Genomic_DNA"/>
</dbReference>
<sequence>MTSSTNRRSAAPHRSQTAVPHPFTGCLSSLLRCGLQPSYRRGVASTSFCRATTAVLFGAPQSSPSDIPLTVEMWSIGRIDVT</sequence>
<comment type="caution">
    <text evidence="2">The sequence shown here is derived from an EMBL/GenBank/DDBJ whole genome shotgun (WGS) entry which is preliminary data.</text>
</comment>
<dbReference type="Proteomes" id="UP000314294">
    <property type="component" value="Unassembled WGS sequence"/>
</dbReference>
<dbReference type="AlphaFoldDB" id="A0A4Z2J2L4"/>
<name>A0A4Z2J2L4_9TELE</name>
<organism evidence="2 3">
    <name type="scientific">Liparis tanakae</name>
    <name type="common">Tanaka's snailfish</name>
    <dbReference type="NCBI Taxonomy" id="230148"/>
    <lineage>
        <taxon>Eukaryota</taxon>
        <taxon>Metazoa</taxon>
        <taxon>Chordata</taxon>
        <taxon>Craniata</taxon>
        <taxon>Vertebrata</taxon>
        <taxon>Euteleostomi</taxon>
        <taxon>Actinopterygii</taxon>
        <taxon>Neopterygii</taxon>
        <taxon>Teleostei</taxon>
        <taxon>Neoteleostei</taxon>
        <taxon>Acanthomorphata</taxon>
        <taxon>Eupercaria</taxon>
        <taxon>Perciformes</taxon>
        <taxon>Cottioidei</taxon>
        <taxon>Cottales</taxon>
        <taxon>Liparidae</taxon>
        <taxon>Liparis</taxon>
    </lineage>
</organism>
<gene>
    <name evidence="2" type="ORF">EYF80_005409</name>
</gene>
<reference evidence="2 3" key="1">
    <citation type="submission" date="2019-03" db="EMBL/GenBank/DDBJ databases">
        <title>First draft genome of Liparis tanakae, snailfish: a comprehensive survey of snailfish specific genes.</title>
        <authorList>
            <person name="Kim W."/>
            <person name="Song I."/>
            <person name="Jeong J.-H."/>
            <person name="Kim D."/>
            <person name="Kim S."/>
            <person name="Ryu S."/>
            <person name="Song J.Y."/>
            <person name="Lee S.K."/>
        </authorList>
    </citation>
    <scope>NUCLEOTIDE SEQUENCE [LARGE SCALE GENOMIC DNA]</scope>
    <source>
        <tissue evidence="2">Muscle</tissue>
    </source>
</reference>
<feature type="region of interest" description="Disordered" evidence="1">
    <location>
        <begin position="1"/>
        <end position="20"/>
    </location>
</feature>
<protein>
    <submittedName>
        <fullName evidence="2">Uncharacterized protein</fullName>
    </submittedName>
</protein>
<proteinExistence type="predicted"/>